<name>A0A9P5U524_9AGAR</name>
<accession>A0A9P5U524</accession>
<gene>
    <name evidence="2" type="ORF">BDP27DRAFT_62412</name>
</gene>
<sequence>MSLTSMPLLIYAHPTFHPHAFPFTTSLHPSRSVRIAQVYSLLFFFVPFFVLLCFALYYDRFTFTNEHSRIVLGPSLRCSDLFKICYDSTFFFFLALAIDQFSCSVYLPSSFFILLAIRLVRLPFWPFSFFVYRPRRVCFRVLLCCTKDEDKLKYAQSIASISISIIDIILLKFVHFVFLD</sequence>
<proteinExistence type="predicted"/>
<comment type="caution">
    <text evidence="2">The sequence shown here is derived from an EMBL/GenBank/DDBJ whole genome shotgun (WGS) entry which is preliminary data.</text>
</comment>
<evidence type="ECO:0000256" key="1">
    <source>
        <dbReference type="SAM" id="Phobius"/>
    </source>
</evidence>
<keyword evidence="1" id="KW-0472">Membrane</keyword>
<dbReference type="AlphaFoldDB" id="A0A9P5U524"/>
<feature type="transmembrane region" description="Helical" evidence="1">
    <location>
        <begin position="38"/>
        <end position="59"/>
    </location>
</feature>
<evidence type="ECO:0000313" key="3">
    <source>
        <dbReference type="Proteomes" id="UP000772434"/>
    </source>
</evidence>
<feature type="transmembrane region" description="Helical" evidence="1">
    <location>
        <begin position="110"/>
        <end position="132"/>
    </location>
</feature>
<dbReference type="EMBL" id="JADNRY010000105">
    <property type="protein sequence ID" value="KAF9065358.1"/>
    <property type="molecule type" value="Genomic_DNA"/>
</dbReference>
<reference evidence="2" key="1">
    <citation type="submission" date="2020-11" db="EMBL/GenBank/DDBJ databases">
        <authorList>
            <consortium name="DOE Joint Genome Institute"/>
            <person name="Ahrendt S."/>
            <person name="Riley R."/>
            <person name="Andreopoulos W."/>
            <person name="Labutti K."/>
            <person name="Pangilinan J."/>
            <person name="Ruiz-Duenas F.J."/>
            <person name="Barrasa J.M."/>
            <person name="Sanchez-Garcia M."/>
            <person name="Camarero S."/>
            <person name="Miyauchi S."/>
            <person name="Serrano A."/>
            <person name="Linde D."/>
            <person name="Babiker R."/>
            <person name="Drula E."/>
            <person name="Ayuso-Fernandez I."/>
            <person name="Pacheco R."/>
            <person name="Padilla G."/>
            <person name="Ferreira P."/>
            <person name="Barriuso J."/>
            <person name="Kellner H."/>
            <person name="Castanera R."/>
            <person name="Alfaro M."/>
            <person name="Ramirez L."/>
            <person name="Pisabarro A.G."/>
            <person name="Kuo A."/>
            <person name="Tritt A."/>
            <person name="Lipzen A."/>
            <person name="He G."/>
            <person name="Yan M."/>
            <person name="Ng V."/>
            <person name="Cullen D."/>
            <person name="Martin F."/>
            <person name="Rosso M.-N."/>
            <person name="Henrissat B."/>
            <person name="Hibbett D."/>
            <person name="Martinez A.T."/>
            <person name="Grigoriev I.V."/>
        </authorList>
    </citation>
    <scope>NUCLEOTIDE SEQUENCE</scope>
    <source>
        <strain evidence="2">AH 40177</strain>
    </source>
</reference>
<protein>
    <submittedName>
        <fullName evidence="2">Uncharacterized protein</fullName>
    </submittedName>
</protein>
<keyword evidence="1" id="KW-0812">Transmembrane</keyword>
<keyword evidence="1" id="KW-1133">Transmembrane helix</keyword>
<dbReference type="Proteomes" id="UP000772434">
    <property type="component" value="Unassembled WGS sequence"/>
</dbReference>
<feature type="transmembrane region" description="Helical" evidence="1">
    <location>
        <begin position="157"/>
        <end position="178"/>
    </location>
</feature>
<organism evidence="2 3">
    <name type="scientific">Rhodocollybia butyracea</name>
    <dbReference type="NCBI Taxonomy" id="206335"/>
    <lineage>
        <taxon>Eukaryota</taxon>
        <taxon>Fungi</taxon>
        <taxon>Dikarya</taxon>
        <taxon>Basidiomycota</taxon>
        <taxon>Agaricomycotina</taxon>
        <taxon>Agaricomycetes</taxon>
        <taxon>Agaricomycetidae</taxon>
        <taxon>Agaricales</taxon>
        <taxon>Marasmiineae</taxon>
        <taxon>Omphalotaceae</taxon>
        <taxon>Rhodocollybia</taxon>
    </lineage>
</organism>
<evidence type="ECO:0000313" key="2">
    <source>
        <dbReference type="EMBL" id="KAF9065358.1"/>
    </source>
</evidence>
<keyword evidence="3" id="KW-1185">Reference proteome</keyword>